<dbReference type="AlphaFoldDB" id="A0A392MFR9"/>
<evidence type="ECO:0000313" key="1">
    <source>
        <dbReference type="EMBL" id="MCH86332.1"/>
    </source>
</evidence>
<comment type="caution">
    <text evidence="1">The sequence shown here is derived from an EMBL/GenBank/DDBJ whole genome shotgun (WGS) entry which is preliminary data.</text>
</comment>
<organism evidence="1 2">
    <name type="scientific">Trifolium medium</name>
    <dbReference type="NCBI Taxonomy" id="97028"/>
    <lineage>
        <taxon>Eukaryota</taxon>
        <taxon>Viridiplantae</taxon>
        <taxon>Streptophyta</taxon>
        <taxon>Embryophyta</taxon>
        <taxon>Tracheophyta</taxon>
        <taxon>Spermatophyta</taxon>
        <taxon>Magnoliopsida</taxon>
        <taxon>eudicotyledons</taxon>
        <taxon>Gunneridae</taxon>
        <taxon>Pentapetalae</taxon>
        <taxon>rosids</taxon>
        <taxon>fabids</taxon>
        <taxon>Fabales</taxon>
        <taxon>Fabaceae</taxon>
        <taxon>Papilionoideae</taxon>
        <taxon>50 kb inversion clade</taxon>
        <taxon>NPAAA clade</taxon>
        <taxon>Hologalegina</taxon>
        <taxon>IRL clade</taxon>
        <taxon>Trifolieae</taxon>
        <taxon>Trifolium</taxon>
    </lineage>
</organism>
<gene>
    <name evidence="1" type="ORF">A2U01_0007187</name>
</gene>
<dbReference type="EMBL" id="LXQA010010152">
    <property type="protein sequence ID" value="MCH86332.1"/>
    <property type="molecule type" value="Genomic_DNA"/>
</dbReference>
<sequence>MDSSASSMPSLAAPTIKQIHRILHLETEDLMEQVDDFSTFVMELKDYSWRLTRRETVFLDQVLRFQKELVADVPFINLVEEAGWIHEEMVTSSFAQSGLIKESMKVQEEILALSFAEEEIIDDKIEALDRDLGPLLKRKKELRAEIHVGVTKLLERRSALVRVQGKQKRLRDELSVAMEDVEIVKKCKHTLEDMHESARDAAKGLDVVVP</sequence>
<evidence type="ECO:0000313" key="2">
    <source>
        <dbReference type="Proteomes" id="UP000265520"/>
    </source>
</evidence>
<protein>
    <submittedName>
        <fullName evidence="1">Uncharacterized protein</fullName>
    </submittedName>
</protein>
<accession>A0A392MFR9</accession>
<proteinExistence type="predicted"/>
<reference evidence="1 2" key="1">
    <citation type="journal article" date="2018" name="Front. Plant Sci.">
        <title>Red Clover (Trifolium pratense) and Zigzag Clover (T. medium) - A Picture of Genomic Similarities and Differences.</title>
        <authorList>
            <person name="Dluhosova J."/>
            <person name="Istvanek J."/>
            <person name="Nedelnik J."/>
            <person name="Repkova J."/>
        </authorList>
    </citation>
    <scope>NUCLEOTIDE SEQUENCE [LARGE SCALE GENOMIC DNA]</scope>
    <source>
        <strain evidence="2">cv. 10/8</strain>
        <tissue evidence="1">Leaf</tissue>
    </source>
</reference>
<keyword evidence="2" id="KW-1185">Reference proteome</keyword>
<name>A0A392MFR9_9FABA</name>
<dbReference type="Proteomes" id="UP000265520">
    <property type="component" value="Unassembled WGS sequence"/>
</dbReference>